<dbReference type="PROSITE" id="PS00710">
    <property type="entry name" value="PGM_PMM"/>
    <property type="match status" value="1"/>
</dbReference>
<dbReference type="SUPFAM" id="SSF55957">
    <property type="entry name" value="Phosphoglucomutase, C-terminal domain"/>
    <property type="match status" value="1"/>
</dbReference>
<name>A0A2A2SGQ5_9SPHN</name>
<dbReference type="InterPro" id="IPR016066">
    <property type="entry name" value="A-D-PHexomutase_CS"/>
</dbReference>
<dbReference type="PRINTS" id="PR00509">
    <property type="entry name" value="PGMPMM"/>
</dbReference>
<reference evidence="13" key="1">
    <citation type="submission" date="2017-09" db="EMBL/GenBank/DDBJ databases">
        <authorList>
            <person name="Feng G."/>
            <person name="Zhu H."/>
        </authorList>
    </citation>
    <scope>NUCLEOTIDE SEQUENCE [LARGE SCALE GENOMIC DNA]</scope>
    <source>
        <strain evidence="13">1PNM-20</strain>
    </source>
</reference>
<feature type="domain" description="Alpha-D-phosphohexomutase alpha/beta/alpha" evidence="10">
    <location>
        <begin position="147"/>
        <end position="244"/>
    </location>
</feature>
<evidence type="ECO:0000256" key="1">
    <source>
        <dbReference type="ARBA" id="ARBA00001946"/>
    </source>
</evidence>
<dbReference type="Proteomes" id="UP000218151">
    <property type="component" value="Unassembled WGS sequence"/>
</dbReference>
<dbReference type="EMBL" id="NSLI01000003">
    <property type="protein sequence ID" value="PAX08370.1"/>
    <property type="molecule type" value="Genomic_DNA"/>
</dbReference>
<protein>
    <submittedName>
        <fullName evidence="12">Phosphomannomutase</fullName>
    </submittedName>
</protein>
<feature type="domain" description="Alpha-D-phosphohexomutase alpha/beta/alpha" evidence="9">
    <location>
        <begin position="6"/>
        <end position="112"/>
    </location>
</feature>
<keyword evidence="5 7" id="KW-0460">Magnesium</keyword>
<dbReference type="InterPro" id="IPR005843">
    <property type="entry name" value="A-D-PHexomutase_C"/>
</dbReference>
<dbReference type="PANTHER" id="PTHR43771:SF2">
    <property type="entry name" value="PHOSPHOMANNOMUTASE_PHOSPHOGLUCOMUTASE"/>
    <property type="match status" value="1"/>
</dbReference>
<dbReference type="GO" id="GO:0016868">
    <property type="term" value="F:intramolecular phosphotransferase activity"/>
    <property type="evidence" value="ECO:0007669"/>
    <property type="project" value="InterPro"/>
</dbReference>
<evidence type="ECO:0000259" key="9">
    <source>
        <dbReference type="Pfam" id="PF02878"/>
    </source>
</evidence>
<dbReference type="Gene3D" id="3.30.310.50">
    <property type="entry name" value="Alpha-D-phosphohexomutase, C-terminal domain"/>
    <property type="match status" value="1"/>
</dbReference>
<evidence type="ECO:0000256" key="4">
    <source>
        <dbReference type="ARBA" id="ARBA00022723"/>
    </source>
</evidence>
<evidence type="ECO:0000256" key="6">
    <source>
        <dbReference type="ARBA" id="ARBA00023235"/>
    </source>
</evidence>
<dbReference type="GO" id="GO:0000287">
    <property type="term" value="F:magnesium ion binding"/>
    <property type="evidence" value="ECO:0007669"/>
    <property type="project" value="InterPro"/>
</dbReference>
<evidence type="ECO:0000259" key="10">
    <source>
        <dbReference type="Pfam" id="PF02879"/>
    </source>
</evidence>
<proteinExistence type="inferred from homology"/>
<dbReference type="CDD" id="cd03089">
    <property type="entry name" value="PMM_PGM"/>
    <property type="match status" value="1"/>
</dbReference>
<evidence type="ECO:0000256" key="7">
    <source>
        <dbReference type="RuleBase" id="RU004326"/>
    </source>
</evidence>
<feature type="domain" description="Alpha-D-phosphohexomutase C-terminal" evidence="8">
    <location>
        <begin position="363"/>
        <end position="435"/>
    </location>
</feature>
<sequence length="453" mass="47907">MNPAIVRSYDLRGVVGRDLTEADAHLLGLKLANAVRARGGRTVAVGYDGRLSSPMLEAALVDGLAAGGVAVERTGLGPTGQLYYAVHARGLDGGVMVTGSHNPSDQNGFKILIGVEPVFGQALRELVEGPADPASGGSAREVAVVDAYRDRLLNAAEGAPALRIGWDAGSGATGEMLRRLTGRLSGEHRMIHCDVDGRFPGHHPDPSVPENLRDLIALVRDEQLDLGIAFDGDGDRIGVVDGDGEIVWPDQLLLFLAEDVLARRPGASVVADVKSSRVLFDGIDAAGGRGVLSPSGYVLIREAMLREGAPLAGEMSGHLFFADDWYGTDDALHNALRLLAAIGRRGSLTEWRRKLPRTYATPELRLACPDADKARVLAEVERDLAAEGATINRTDGLRVTAPDGWWLLRASGTEPKLTARVEAWTPDALERLRGDLSARLAAAGLAAECIGGG</sequence>
<dbReference type="InterPro" id="IPR005844">
    <property type="entry name" value="A-D-PHexomutase_a/b/a-I"/>
</dbReference>
<dbReference type="Pfam" id="PF02878">
    <property type="entry name" value="PGM_PMM_I"/>
    <property type="match status" value="1"/>
</dbReference>
<keyword evidence="13" id="KW-1185">Reference proteome</keyword>
<dbReference type="InterPro" id="IPR016055">
    <property type="entry name" value="A-D-PHexomutase_a/b/a-I/II/III"/>
</dbReference>
<keyword evidence="6" id="KW-0413">Isomerase</keyword>
<dbReference type="GO" id="GO:0005975">
    <property type="term" value="P:carbohydrate metabolic process"/>
    <property type="evidence" value="ECO:0007669"/>
    <property type="project" value="InterPro"/>
</dbReference>
<keyword evidence="4 7" id="KW-0479">Metal-binding</keyword>
<evidence type="ECO:0000259" key="11">
    <source>
        <dbReference type="Pfam" id="PF02880"/>
    </source>
</evidence>
<dbReference type="Pfam" id="PF02879">
    <property type="entry name" value="PGM_PMM_II"/>
    <property type="match status" value="1"/>
</dbReference>
<dbReference type="InterPro" id="IPR005841">
    <property type="entry name" value="Alpha-D-phosphohexomutase_SF"/>
</dbReference>
<dbReference type="PANTHER" id="PTHR43771">
    <property type="entry name" value="PHOSPHOMANNOMUTASE"/>
    <property type="match status" value="1"/>
</dbReference>
<gene>
    <name evidence="12" type="ORF">CKY28_10625</name>
</gene>
<keyword evidence="3" id="KW-0597">Phosphoprotein</keyword>
<dbReference type="InterPro" id="IPR005845">
    <property type="entry name" value="A-D-PHexomutase_a/b/a-II"/>
</dbReference>
<dbReference type="InterPro" id="IPR036900">
    <property type="entry name" value="A-D-PHexomutase_C_sf"/>
</dbReference>
<comment type="cofactor">
    <cofactor evidence="1">
        <name>Mg(2+)</name>
        <dbReference type="ChEBI" id="CHEBI:18420"/>
    </cofactor>
</comment>
<evidence type="ECO:0000259" key="8">
    <source>
        <dbReference type="Pfam" id="PF00408"/>
    </source>
</evidence>
<comment type="caution">
    <text evidence="12">The sequence shown here is derived from an EMBL/GenBank/DDBJ whole genome shotgun (WGS) entry which is preliminary data.</text>
</comment>
<comment type="similarity">
    <text evidence="2 7">Belongs to the phosphohexose mutase family.</text>
</comment>
<dbReference type="AlphaFoldDB" id="A0A2A2SGQ5"/>
<evidence type="ECO:0000313" key="13">
    <source>
        <dbReference type="Proteomes" id="UP000218151"/>
    </source>
</evidence>
<organism evidence="12 13">
    <name type="scientific">Sphingomonas lenta</name>
    <dbReference type="NCBI Taxonomy" id="1141887"/>
    <lineage>
        <taxon>Bacteria</taxon>
        <taxon>Pseudomonadati</taxon>
        <taxon>Pseudomonadota</taxon>
        <taxon>Alphaproteobacteria</taxon>
        <taxon>Sphingomonadales</taxon>
        <taxon>Sphingomonadaceae</taxon>
        <taxon>Sphingomonas</taxon>
    </lineage>
</organism>
<dbReference type="Pfam" id="PF00408">
    <property type="entry name" value="PGM_PMM_IV"/>
    <property type="match status" value="1"/>
</dbReference>
<evidence type="ECO:0000256" key="2">
    <source>
        <dbReference type="ARBA" id="ARBA00010231"/>
    </source>
</evidence>
<accession>A0A2A2SGQ5</accession>
<dbReference type="SUPFAM" id="SSF53738">
    <property type="entry name" value="Phosphoglucomutase, first 3 domains"/>
    <property type="match status" value="3"/>
</dbReference>
<evidence type="ECO:0000313" key="12">
    <source>
        <dbReference type="EMBL" id="PAX08370.1"/>
    </source>
</evidence>
<evidence type="ECO:0000256" key="3">
    <source>
        <dbReference type="ARBA" id="ARBA00022553"/>
    </source>
</evidence>
<dbReference type="Pfam" id="PF02880">
    <property type="entry name" value="PGM_PMM_III"/>
    <property type="match status" value="1"/>
</dbReference>
<evidence type="ECO:0000256" key="5">
    <source>
        <dbReference type="ARBA" id="ARBA00022842"/>
    </source>
</evidence>
<dbReference type="Gene3D" id="3.40.120.10">
    <property type="entry name" value="Alpha-D-Glucose-1,6-Bisphosphate, subunit A, domain 3"/>
    <property type="match status" value="3"/>
</dbReference>
<dbReference type="InterPro" id="IPR005846">
    <property type="entry name" value="A-D-PHexomutase_a/b/a-III"/>
</dbReference>
<feature type="domain" description="Alpha-D-phosphohexomutase alpha/beta/alpha" evidence="11">
    <location>
        <begin position="249"/>
        <end position="359"/>
    </location>
</feature>
<dbReference type="OrthoDB" id="9803322at2"/>